<sequence length="1868" mass="208776">MERMWFIGRERIPPSGTEEQKFSSCSSTSRPCMTINLTEMLQADRPKTAKKPVPIRPPSPRVSQPQGQEFHRSVSCEPTPKPIIRQRSHSLPSATQKKKQCRTAGVRFVDALGVDLEDIRLFKSGEDPFVPHHVTFRLLMAAELTDGRHLEISLPYLKPVFAQQPGDQPGFLHRLHEQKVCLERVLCFELAVIGITQVLNMDFEKDVTVRYSFTEWKSCTETKASWVSTVTKTWEGGGGQINYDTFRFHLPVPPFLQPGAALQFAIQYKVCGAEYWDNNDGENYKYVDVGAGVYLYSQSGSEAVAEGRMAPSQDAQLEKVIDDVLKNGNIQALDSFLQRDMQDGIPIKCSQQFLTRLDKLVSGSLDQKESAKSASLGLAILHKCRNNLKLPGYRDGLAGIVAQGLLKKISIHIIRTGTQQWFEKCRQLWIQCGPQWDETLFSLSEEFFDALMVVHESCKEGTYKVTESFLYPVGQLAVDPRIYILIQREAIRKFNLILDKIPVELKKKKKILTSQEASDIMIKMAGQILDGGDYDLQTAVMEALCRMAAPDQRKELADKWFTMKHVATAFTKICDSEFETDCRKFLNLVNGMQGDRRRVCSYPCLEVHLDKNELLMPADEKLEEFWIDFNLGSHSISFYFSVPDEEAQDGQWETICISEHEVHSYTVTEEGTMKVLQLKLTEVVVVGAVEGSSLTIHFSSSLDILQAARRVYGHRKDKGFVGKTGTSVVKTTVKIIMDENNSQVVPESQVSLGDSEKNTAPYPLPPPSAPVQTVTPAKMRISESTTFISSSAAGSVHGSSSLSAVMPANTPAKTKGKPSLQMVRSCDRKSEFSTGELRTTAKTFSHDTTPNSTIAGGMIEQSDASLQSMASKQANKDKVDKHKKNIPVAKAVDMILSGQGEEHSLDHNFVPDTQPRTKQNTWTKLSVSEMLMMPTQKINSLPRPEPHSGLSQHRDRQSSAQRLSAPIHGPISQKQLHTELTQRLQQVLSERNQDPALEETTAPLQRKMSAVRQDSKGRSSANRTAPKEQKAQRSDLAKGKSKGQIPLEVDAALIKAPAKASTTKGLQERKTPNVMVETNRALSSKEKRDAEVAGGMVKLISSRYESTAKDTTEKIPQSSSFVNSRPSFNMSWLPSVKRDVFGAVKSHNKSATCSTSHGKDIFAFNIDSQLDCISEKRHIKKHLFSDTDTDNAMTEDESPDLPPPSPKPVKGNTKPNKKAERVEHPKKTLKPAAAPNRRHAAGRRPQRAAAASAKSYKEPDTDYSQSESDEPPVSKYSSTDHLENAEKMGEAAQVTQKSTASKRLTKSYMTNLHSGHSASVPEQSTTSKQGKNEKTCSEVPEVKKRKNRLDNSNQSDLKKLKQRPANVLPETSKLNKRNVHAPVQEQMNALKDSWAARQTSLCQSPPYIERMRSAERSAPTLDLTFSPHLTPRGSPLPASPDPPCQDTPSPILLLPKPQPTVSSKGNFKPSSLYSVEKKHGSSKTLSIQSVNSIPSLTPIRQTSIGPSVVETSLTQQSSPPRSPLALSTVPLLTSTLLELEKPPIPSPPQSPLLEDTAHNYGFNFDFSKVSSVSLSSTKSSVFSIRVKDSSAEVLDVEEEKSPPSDRGRKPAQLHVSGPTRKRHISSSRDSEEDEKEEKKKSKMRGQRSPRMKPRKLFKSFTKSQVSRVMSSSHTMSSRHWEAEVENGDLDIDEDLELPKSAVTPSNLCQQFSSELKKKFQKRYQMMEVYNKHSLKTVQQHVSSLNVEVTKYRTQRLEQVQGVLLEEIHKLEQDDTVLKNMEKDLTMYWKKQITAFHSYQDRENMRNGSLTKALQSNVCHNVEYEEKIFTNQMCLIRKDMKSVQERLLSQMQEGEIQSVKRGLHALFFP</sequence>
<name>A0ACD3RBV0_LARCR</name>
<reference evidence="1" key="1">
    <citation type="submission" date="2018-11" db="EMBL/GenBank/DDBJ databases">
        <title>The sequence and de novo assembly of Larimichthys crocea genome using PacBio and Hi-C technologies.</title>
        <authorList>
            <person name="Xu P."/>
            <person name="Chen B."/>
            <person name="Zhou Z."/>
            <person name="Ke Q."/>
            <person name="Wu Y."/>
            <person name="Bai H."/>
            <person name="Pu F."/>
        </authorList>
    </citation>
    <scope>NUCLEOTIDE SEQUENCE</scope>
    <source>
        <tissue evidence="1">Muscle</tissue>
    </source>
</reference>
<proteinExistence type="predicted"/>
<accession>A0ACD3RBV0</accession>
<dbReference type="Proteomes" id="UP000793456">
    <property type="component" value="Chromosome VIII"/>
</dbReference>
<gene>
    <name evidence="1" type="ORF">E3U43_014196</name>
</gene>
<keyword evidence="2" id="KW-1185">Reference proteome</keyword>
<evidence type="ECO:0000313" key="1">
    <source>
        <dbReference type="EMBL" id="TMS16903.1"/>
    </source>
</evidence>
<evidence type="ECO:0000313" key="2">
    <source>
        <dbReference type="Proteomes" id="UP000793456"/>
    </source>
</evidence>
<protein>
    <submittedName>
        <fullName evidence="1">Uncharacterized protein</fullName>
    </submittedName>
</protein>
<comment type="caution">
    <text evidence="1">The sequence shown here is derived from an EMBL/GenBank/DDBJ whole genome shotgun (WGS) entry which is preliminary data.</text>
</comment>
<organism evidence="1 2">
    <name type="scientific">Larimichthys crocea</name>
    <name type="common">Large yellow croaker</name>
    <name type="synonym">Pseudosciaena crocea</name>
    <dbReference type="NCBI Taxonomy" id="215358"/>
    <lineage>
        <taxon>Eukaryota</taxon>
        <taxon>Metazoa</taxon>
        <taxon>Chordata</taxon>
        <taxon>Craniata</taxon>
        <taxon>Vertebrata</taxon>
        <taxon>Euteleostomi</taxon>
        <taxon>Actinopterygii</taxon>
        <taxon>Neopterygii</taxon>
        <taxon>Teleostei</taxon>
        <taxon>Neoteleostei</taxon>
        <taxon>Acanthomorphata</taxon>
        <taxon>Eupercaria</taxon>
        <taxon>Sciaenidae</taxon>
        <taxon>Larimichthys</taxon>
    </lineage>
</organism>
<dbReference type="EMBL" id="CM011681">
    <property type="protein sequence ID" value="TMS16903.1"/>
    <property type="molecule type" value="Genomic_DNA"/>
</dbReference>